<gene>
    <name evidence="1" type="ORF">SAMN06265222_1141</name>
</gene>
<comment type="caution">
    <text evidence="1">The sequence shown here is derived from an EMBL/GenBank/DDBJ whole genome shotgun (WGS) entry which is preliminary data.</text>
</comment>
<dbReference type="EMBL" id="FXUG01000014">
    <property type="protein sequence ID" value="SMP71222.1"/>
    <property type="molecule type" value="Genomic_DNA"/>
</dbReference>
<sequence length="65" mass="7506">MDGITKPRYGHGVNSMQSLVLAMRLLHIHIENAIRCGWQFYFDADDTEPFDLLHSISLRSETNDE</sequence>
<protein>
    <submittedName>
        <fullName evidence="1">Uncharacterized protein</fullName>
    </submittedName>
</protein>
<reference evidence="1 2" key="1">
    <citation type="submission" date="2017-05" db="EMBL/GenBank/DDBJ databases">
        <authorList>
            <person name="Varghese N."/>
            <person name="Submissions S."/>
        </authorList>
    </citation>
    <scope>NUCLEOTIDE SEQUENCE [LARGE SCALE GENOMIC DNA]</scope>
    <source>
        <strain evidence="1 2">DSM 25457</strain>
    </source>
</reference>
<keyword evidence="2" id="KW-1185">Reference proteome</keyword>
<evidence type="ECO:0000313" key="2">
    <source>
        <dbReference type="Proteomes" id="UP001158067"/>
    </source>
</evidence>
<accession>A0ABY1QGX7</accession>
<name>A0ABY1QGX7_9BACT</name>
<organism evidence="1 2">
    <name type="scientific">Neorhodopirellula lusitana</name>
    <dbReference type="NCBI Taxonomy" id="445327"/>
    <lineage>
        <taxon>Bacteria</taxon>
        <taxon>Pseudomonadati</taxon>
        <taxon>Planctomycetota</taxon>
        <taxon>Planctomycetia</taxon>
        <taxon>Pirellulales</taxon>
        <taxon>Pirellulaceae</taxon>
        <taxon>Neorhodopirellula</taxon>
    </lineage>
</organism>
<dbReference type="Proteomes" id="UP001158067">
    <property type="component" value="Unassembled WGS sequence"/>
</dbReference>
<dbReference type="RefSeq" id="WP_283434401.1">
    <property type="nucleotide sequence ID" value="NZ_FXUG01000014.1"/>
</dbReference>
<evidence type="ECO:0000313" key="1">
    <source>
        <dbReference type="EMBL" id="SMP71222.1"/>
    </source>
</evidence>
<proteinExistence type="predicted"/>